<dbReference type="RefSeq" id="WP_154374245.1">
    <property type="nucleotide sequence ID" value="NZ_WKJK01000003.1"/>
</dbReference>
<name>A0A6I2KX60_9BURK</name>
<protein>
    <submittedName>
        <fullName evidence="2">Uncharacterized protein</fullName>
    </submittedName>
</protein>
<comment type="caution">
    <text evidence="2">The sequence shown here is derived from an EMBL/GenBank/DDBJ whole genome shotgun (WGS) entry which is preliminary data.</text>
</comment>
<evidence type="ECO:0000313" key="2">
    <source>
        <dbReference type="EMBL" id="MRW89587.1"/>
    </source>
</evidence>
<feature type="region of interest" description="Disordered" evidence="1">
    <location>
        <begin position="323"/>
        <end position="352"/>
    </location>
</feature>
<proteinExistence type="predicted"/>
<feature type="compositionally biased region" description="Basic and acidic residues" evidence="1">
    <location>
        <begin position="1"/>
        <end position="21"/>
    </location>
</feature>
<reference evidence="2 3" key="1">
    <citation type="submission" date="2019-11" db="EMBL/GenBank/DDBJ databases">
        <title>Novel species isolated from a subtropical stream in China.</title>
        <authorList>
            <person name="Lu H."/>
        </authorList>
    </citation>
    <scope>NUCLEOTIDE SEQUENCE [LARGE SCALE GENOMIC DNA]</scope>
    <source>
        <strain evidence="2 3">FT80W</strain>
    </source>
</reference>
<gene>
    <name evidence="2" type="ORF">GJ699_06295</name>
</gene>
<sequence length="352" mass="40001">MKSFDKKVKDSQNGNEREFRPQHTATGYGHLRALQALADNSPQSKQLMRTKSFIAKKSENFTPTITPVQLRALVAGKLNVVGEEHGESDARRELEREICAEHVGGGYWQEGDVLGEDLRNCITICCYDDKRTRGDSPALLVDQFAAFMLKICRRYSAFIEAKLEERVSGQQMILVESNIKILKEIVQHSVDFYHSYGNMHDVGPKLKLSYFVCNIRDIVSEVINDTITSASTSEKFRTAVAGLDEELKRRNKNDIAYERSIHMEQSAASLPPQAGVWKVGDAHISDFVEPANEKYVVRTRDEFNEQFGLPTVKAKDDALRRKMKKYNDYKKGKGLRYKETKETKETKPPPSS</sequence>
<dbReference type="Proteomes" id="UP000433309">
    <property type="component" value="Unassembled WGS sequence"/>
</dbReference>
<dbReference type="EMBL" id="WKJK01000003">
    <property type="protein sequence ID" value="MRW89587.1"/>
    <property type="molecule type" value="Genomic_DNA"/>
</dbReference>
<dbReference type="AlphaFoldDB" id="A0A6I2KX60"/>
<accession>A0A6I2KX60</accession>
<organism evidence="2 3">
    <name type="scientific">Duganella guangzhouensis</name>
    <dbReference type="NCBI Taxonomy" id="2666084"/>
    <lineage>
        <taxon>Bacteria</taxon>
        <taxon>Pseudomonadati</taxon>
        <taxon>Pseudomonadota</taxon>
        <taxon>Betaproteobacteria</taxon>
        <taxon>Burkholderiales</taxon>
        <taxon>Oxalobacteraceae</taxon>
        <taxon>Telluria group</taxon>
        <taxon>Duganella</taxon>
    </lineage>
</organism>
<keyword evidence="3" id="KW-1185">Reference proteome</keyword>
<evidence type="ECO:0000256" key="1">
    <source>
        <dbReference type="SAM" id="MobiDB-lite"/>
    </source>
</evidence>
<feature type="region of interest" description="Disordered" evidence="1">
    <location>
        <begin position="1"/>
        <end position="24"/>
    </location>
</feature>
<evidence type="ECO:0000313" key="3">
    <source>
        <dbReference type="Proteomes" id="UP000433309"/>
    </source>
</evidence>